<dbReference type="KEGG" id="daur:Daura_11915"/>
<dbReference type="EMBL" id="CP073767">
    <property type="protein sequence ID" value="UWZ59492.1"/>
    <property type="molecule type" value="Genomic_DNA"/>
</dbReference>
<evidence type="ECO:0000313" key="2">
    <source>
        <dbReference type="Proteomes" id="UP001058003"/>
    </source>
</evidence>
<dbReference type="AlphaFoldDB" id="A0A9Q9INM4"/>
<gene>
    <name evidence="1" type="ORF">Daura_11915</name>
</gene>
<proteinExistence type="predicted"/>
<dbReference type="Proteomes" id="UP001058003">
    <property type="component" value="Chromosome"/>
</dbReference>
<evidence type="ECO:0000313" key="1">
    <source>
        <dbReference type="EMBL" id="UWZ59492.1"/>
    </source>
</evidence>
<protein>
    <submittedName>
        <fullName evidence="1">Uncharacterized protein</fullName>
    </submittedName>
</protein>
<organism evidence="1 2">
    <name type="scientific">Dactylosporangium aurantiacum</name>
    <dbReference type="NCBI Taxonomy" id="35754"/>
    <lineage>
        <taxon>Bacteria</taxon>
        <taxon>Bacillati</taxon>
        <taxon>Actinomycetota</taxon>
        <taxon>Actinomycetes</taxon>
        <taxon>Micromonosporales</taxon>
        <taxon>Micromonosporaceae</taxon>
        <taxon>Dactylosporangium</taxon>
    </lineage>
</organism>
<keyword evidence="2" id="KW-1185">Reference proteome</keyword>
<accession>A0A9Q9INM4</accession>
<name>A0A9Q9INM4_9ACTN</name>
<reference evidence="1" key="1">
    <citation type="submission" date="2021-04" db="EMBL/GenBank/DDBJ databases">
        <title>Dactylosporangium aurantiacum NRRL B-8018 full assembly.</title>
        <authorList>
            <person name="Hartkoorn R.C."/>
            <person name="Beaudoing E."/>
            <person name="Hot D."/>
        </authorList>
    </citation>
    <scope>NUCLEOTIDE SEQUENCE</scope>
    <source>
        <strain evidence="1">NRRL B-8018</strain>
    </source>
</reference>
<sequence length="406" mass="42866">MGAAAGAALTAHRGPRGAVRGALLGAAALAAVDTVARARQRPDEIPAVWSRIAASGAIAAPAGWVAGKAGASPLAVGVAGGAIAGAMGIRPEKVALGPVVGLAVGAALRGRPPAQVAAASVVAFRTLSQLLFREPQVTLVAGKAPAGRLPFVVPLEARTRYVGTGYVRALAEATGGVYREAAPDVGIVASLDALHGPDFDPAAVDPLVREFYEHTTRFTLDIVPRWRPWVRPGYLLYRTLVARPLGQANVPMNLREAQQGVHSRIDTISDPDTAVVSTRGWIRSYATTGEPIYVGVYTTYRHDDRGYVSVGFPLPQANFTATLAPRQRPDGGLRLTSRGDGQTGHYLSYIDPTSRDLSTLAVHGFTESLDVYVTAGELRADHAFTLFGLPFLTLEYRITRKPAADR</sequence>